<dbReference type="AlphaFoldDB" id="G9YNN2"/>
<organism evidence="1 2">
    <name type="scientific">Flavonifractor plautii ATCC 29863</name>
    <dbReference type="NCBI Taxonomy" id="411475"/>
    <lineage>
        <taxon>Bacteria</taxon>
        <taxon>Bacillati</taxon>
        <taxon>Bacillota</taxon>
        <taxon>Clostridia</taxon>
        <taxon>Eubacteriales</taxon>
        <taxon>Oscillospiraceae</taxon>
        <taxon>Flavonifractor</taxon>
    </lineage>
</organism>
<accession>G9YNN2</accession>
<dbReference type="HOGENOM" id="CLU_2716525_0_0_9"/>
<name>G9YNN2_FLAPL</name>
<evidence type="ECO:0000313" key="2">
    <source>
        <dbReference type="Proteomes" id="UP000004459"/>
    </source>
</evidence>
<evidence type="ECO:0000313" key="1">
    <source>
        <dbReference type="EMBL" id="EHM53354.1"/>
    </source>
</evidence>
<dbReference type="EMBL" id="AGCK01000071">
    <property type="protein sequence ID" value="EHM53354.1"/>
    <property type="molecule type" value="Genomic_DNA"/>
</dbReference>
<proteinExistence type="predicted"/>
<dbReference type="Proteomes" id="UP000004459">
    <property type="component" value="Unassembled WGS sequence"/>
</dbReference>
<comment type="caution">
    <text evidence="1">The sequence shown here is derived from an EMBL/GenBank/DDBJ whole genome shotgun (WGS) entry which is preliminary data.</text>
</comment>
<reference evidence="1 2" key="1">
    <citation type="submission" date="2011-08" db="EMBL/GenBank/DDBJ databases">
        <authorList>
            <person name="Weinstock G."/>
            <person name="Sodergren E."/>
            <person name="Clifton S."/>
            <person name="Fulton L."/>
            <person name="Fulton B."/>
            <person name="Courtney L."/>
            <person name="Fronick C."/>
            <person name="Harrison M."/>
            <person name="Strong C."/>
            <person name="Farmer C."/>
            <person name="Delahaunty K."/>
            <person name="Markovic C."/>
            <person name="Hall O."/>
            <person name="Minx P."/>
            <person name="Tomlinson C."/>
            <person name="Mitreva M."/>
            <person name="Hou S."/>
            <person name="Chen J."/>
            <person name="Wollam A."/>
            <person name="Pepin K.H."/>
            <person name="Johnson M."/>
            <person name="Bhonagiri V."/>
            <person name="Zhang X."/>
            <person name="Suruliraj S."/>
            <person name="Warren W."/>
            <person name="Chinwalla A."/>
            <person name="Mardis E.R."/>
            <person name="Wilson R.K."/>
        </authorList>
    </citation>
    <scope>NUCLEOTIDE SEQUENCE [LARGE SCALE GENOMIC DNA]</scope>
    <source>
        <strain evidence="1 2">ATCC 29863</strain>
    </source>
</reference>
<sequence length="72" mass="8700">MYNSNKREKGILCKLFGTKVYLCGSWIGCTNFSKKFWRVTVGRKKFSLWEWWGCDMIMQVYLYIVVSQKKMR</sequence>
<gene>
    <name evidence="1" type="ORF">HMPREF0372_01104</name>
</gene>
<protein>
    <submittedName>
        <fullName evidence="1">Uncharacterized protein</fullName>
    </submittedName>
</protein>